<feature type="transmembrane region" description="Helical" evidence="3">
    <location>
        <begin position="271"/>
        <end position="289"/>
    </location>
</feature>
<feature type="transmembrane region" description="Helical" evidence="3">
    <location>
        <begin position="152"/>
        <end position="172"/>
    </location>
</feature>
<dbReference type="PANTHER" id="PTHR22911:SF79">
    <property type="entry name" value="MOBA-LIKE NTP TRANSFERASE DOMAIN-CONTAINING PROTEIN"/>
    <property type="match status" value="1"/>
</dbReference>
<dbReference type="EMBL" id="WBOT01000002">
    <property type="protein sequence ID" value="KAB2333628.1"/>
    <property type="molecule type" value="Genomic_DNA"/>
</dbReference>
<protein>
    <submittedName>
        <fullName evidence="5">EamA family transporter</fullName>
    </submittedName>
</protein>
<gene>
    <name evidence="5" type="ORF">F7732_05935</name>
</gene>
<feature type="transmembrane region" description="Helical" evidence="3">
    <location>
        <begin position="245"/>
        <end position="265"/>
    </location>
</feature>
<sequence>MNKYKPALFIASGAALWGMIALFVRELGNIGFSAMEIVAIRVISAAFFLFLLGIFSYRREMQLSKWHDIRYFIGTGILSIVFFNFCYFTTMNQAGVSIAVILLYTAPAFVTVLSFFFLKEKIDRKKLIAVFATILGCALITGLSGGNTNLTAISFLIGLGSGLGYALYTIFGKFALRKYSSYTVTFYTFFVASVALVPFTRLWEKIHLFMTFEVLLLSLGLGLIPTVVAYILYTKGLEQTEGSKAAIIATIEPVVACVIGVAVFGEFFGTAQVLGAVCILGSVIAVNVNRKKLRVPSDKGVHN</sequence>
<evidence type="ECO:0000256" key="1">
    <source>
        <dbReference type="ARBA" id="ARBA00004127"/>
    </source>
</evidence>
<keyword evidence="3" id="KW-1133">Transmembrane helix</keyword>
<proteinExistence type="inferred from homology"/>
<dbReference type="SUPFAM" id="SSF103481">
    <property type="entry name" value="Multidrug resistance efflux transporter EmrE"/>
    <property type="match status" value="2"/>
</dbReference>
<feature type="transmembrane region" description="Helical" evidence="3">
    <location>
        <begin position="209"/>
        <end position="233"/>
    </location>
</feature>
<dbReference type="InterPro" id="IPR000620">
    <property type="entry name" value="EamA_dom"/>
</dbReference>
<feature type="transmembrane region" description="Helical" evidence="3">
    <location>
        <begin position="184"/>
        <end position="203"/>
    </location>
</feature>
<dbReference type="OrthoDB" id="6707571at2"/>
<keyword evidence="3" id="KW-0472">Membrane</keyword>
<feature type="transmembrane region" description="Helical" evidence="3">
    <location>
        <begin position="37"/>
        <end position="57"/>
    </location>
</feature>
<evidence type="ECO:0000313" key="5">
    <source>
        <dbReference type="EMBL" id="KAB2333628.1"/>
    </source>
</evidence>
<keyword evidence="6" id="KW-1185">Reference proteome</keyword>
<feature type="transmembrane region" description="Helical" evidence="3">
    <location>
        <begin position="69"/>
        <end position="90"/>
    </location>
</feature>
<evidence type="ECO:0000256" key="2">
    <source>
        <dbReference type="ARBA" id="ARBA00007362"/>
    </source>
</evidence>
<comment type="caution">
    <text evidence="5">The sequence shown here is derived from an EMBL/GenBank/DDBJ whole genome shotgun (WGS) entry which is preliminary data.</text>
</comment>
<dbReference type="AlphaFoldDB" id="A0A7V7RMT5"/>
<dbReference type="RefSeq" id="WP_151573001.1">
    <property type="nucleotide sequence ID" value="NZ_WBOT01000002.1"/>
</dbReference>
<feature type="domain" description="EamA" evidence="4">
    <location>
        <begin position="7"/>
        <end position="141"/>
    </location>
</feature>
<evidence type="ECO:0000256" key="3">
    <source>
        <dbReference type="SAM" id="Phobius"/>
    </source>
</evidence>
<dbReference type="Proteomes" id="UP000441354">
    <property type="component" value="Unassembled WGS sequence"/>
</dbReference>
<name>A0A7V7RMT5_9BACI</name>
<keyword evidence="3" id="KW-0812">Transmembrane</keyword>
<dbReference type="Gene3D" id="1.10.3730.20">
    <property type="match status" value="2"/>
</dbReference>
<comment type="subcellular location">
    <subcellularLocation>
        <location evidence="1">Endomembrane system</location>
        <topology evidence="1">Multi-pass membrane protein</topology>
    </subcellularLocation>
</comment>
<organism evidence="5 6">
    <name type="scientific">Bacillus mesophilum</name>
    <dbReference type="NCBI Taxonomy" id="1071718"/>
    <lineage>
        <taxon>Bacteria</taxon>
        <taxon>Bacillati</taxon>
        <taxon>Bacillota</taxon>
        <taxon>Bacilli</taxon>
        <taxon>Bacillales</taxon>
        <taxon>Bacillaceae</taxon>
        <taxon>Bacillus</taxon>
    </lineage>
</organism>
<dbReference type="PANTHER" id="PTHR22911">
    <property type="entry name" value="ACYL-MALONYL CONDENSING ENZYME-RELATED"/>
    <property type="match status" value="1"/>
</dbReference>
<feature type="transmembrane region" description="Helical" evidence="3">
    <location>
        <begin position="127"/>
        <end position="146"/>
    </location>
</feature>
<accession>A0A7V7RMT5</accession>
<dbReference type="InterPro" id="IPR037185">
    <property type="entry name" value="EmrE-like"/>
</dbReference>
<evidence type="ECO:0000313" key="6">
    <source>
        <dbReference type="Proteomes" id="UP000441354"/>
    </source>
</evidence>
<comment type="similarity">
    <text evidence="2">Belongs to the EamA transporter family.</text>
</comment>
<reference evidence="5 6" key="1">
    <citation type="journal article" date="2014" name="Arch. Microbiol.">
        <title>Bacillus mesophilum sp. nov., strain IITR-54T, a novel 4-chlorobiphenyl dechlorinating bacterium.</title>
        <authorList>
            <person name="Manickam N."/>
            <person name="Singh N.K."/>
            <person name="Bajaj A."/>
            <person name="Kumar R.M."/>
            <person name="Kaur G."/>
            <person name="Kaur N."/>
            <person name="Bala M."/>
            <person name="Kumar A."/>
            <person name="Mayilraj S."/>
        </authorList>
    </citation>
    <scope>NUCLEOTIDE SEQUENCE [LARGE SCALE GENOMIC DNA]</scope>
    <source>
        <strain evidence="5 6">IITR-54</strain>
    </source>
</reference>
<feature type="transmembrane region" description="Helical" evidence="3">
    <location>
        <begin position="96"/>
        <end position="118"/>
    </location>
</feature>
<dbReference type="GO" id="GO:0016020">
    <property type="term" value="C:membrane"/>
    <property type="evidence" value="ECO:0007669"/>
    <property type="project" value="InterPro"/>
</dbReference>
<feature type="transmembrane region" description="Helical" evidence="3">
    <location>
        <begin position="7"/>
        <end position="25"/>
    </location>
</feature>
<evidence type="ECO:0000259" key="4">
    <source>
        <dbReference type="Pfam" id="PF00892"/>
    </source>
</evidence>
<dbReference type="Pfam" id="PF00892">
    <property type="entry name" value="EamA"/>
    <property type="match status" value="2"/>
</dbReference>
<feature type="domain" description="EamA" evidence="4">
    <location>
        <begin position="155"/>
        <end position="287"/>
    </location>
</feature>